<evidence type="ECO:0000256" key="1">
    <source>
        <dbReference type="ARBA" id="ARBA00022801"/>
    </source>
</evidence>
<sequence>MFLGAANIALRLRSLSHFKNPLSRTLVPPYHASLWYSTSAQNLKKGSPRTSIMGKNNKKSRSTPPGEEYLLLPTHPDLVSLSTSESLTPNGIPTIVDTHTHLISTFEAYRKAYKPGKFENVWDFARGLYDGRGIEAIVDVWCEAPVQKAVWKELADSALSEEDRKTKWGGLEYWFVMGVHPHEAKLYDDQVEKDILEAMSHPRCVGWGEIGLDYHYDNSPREVQREVFIRQLRQAVRLGKPLTIHTREAEEDAERILKEEVPKDHRLHIHCFTDSPEWAARMLDHFPNLYIGITGVITYSTNLNTSAVIQQMANSTHPNPSDPSLRIVLETDAPYMTPSNLYNFLTEIKSRRLPICHTAMIPWTAEFVANVAAGPETEGDQKASKEIWTTERILRIGRENAKKMYGV</sequence>
<name>A0AAD5YF68_9APHY</name>
<dbReference type="SUPFAM" id="SSF51556">
    <property type="entry name" value="Metallo-dependent hydrolases"/>
    <property type="match status" value="1"/>
</dbReference>
<dbReference type="GO" id="GO:0016788">
    <property type="term" value="F:hydrolase activity, acting on ester bonds"/>
    <property type="evidence" value="ECO:0007669"/>
    <property type="project" value="InterPro"/>
</dbReference>
<dbReference type="CDD" id="cd01310">
    <property type="entry name" value="TatD_DNAse"/>
    <property type="match status" value="1"/>
</dbReference>
<dbReference type="Proteomes" id="UP001212997">
    <property type="component" value="Unassembled WGS sequence"/>
</dbReference>
<dbReference type="EMBL" id="JANAWD010000111">
    <property type="protein sequence ID" value="KAJ3486774.1"/>
    <property type="molecule type" value="Genomic_DNA"/>
</dbReference>
<dbReference type="AlphaFoldDB" id="A0AAD5YF68"/>
<comment type="caution">
    <text evidence="3">The sequence shown here is derived from an EMBL/GenBank/DDBJ whole genome shotgun (WGS) entry which is preliminary data.</text>
</comment>
<gene>
    <name evidence="3" type="ORF">NLI96_g4003</name>
</gene>
<evidence type="ECO:0008006" key="5">
    <source>
        <dbReference type="Google" id="ProtNLM"/>
    </source>
</evidence>
<evidence type="ECO:0000313" key="3">
    <source>
        <dbReference type="EMBL" id="KAJ3486774.1"/>
    </source>
</evidence>
<dbReference type="PANTHER" id="PTHR46363">
    <property type="entry name" value="DEOXYRIBONUCLEASE TATDN2-RELATED"/>
    <property type="match status" value="1"/>
</dbReference>
<dbReference type="PANTHER" id="PTHR46363:SF1">
    <property type="entry name" value="DEOXYRIBONUCLEASE TATDN2-RELATED"/>
    <property type="match status" value="1"/>
</dbReference>
<evidence type="ECO:0000256" key="2">
    <source>
        <dbReference type="SAM" id="MobiDB-lite"/>
    </source>
</evidence>
<evidence type="ECO:0000313" key="4">
    <source>
        <dbReference type="Proteomes" id="UP001212997"/>
    </source>
</evidence>
<feature type="region of interest" description="Disordered" evidence="2">
    <location>
        <begin position="44"/>
        <end position="66"/>
    </location>
</feature>
<keyword evidence="1" id="KW-0378">Hydrolase</keyword>
<proteinExistence type="predicted"/>
<dbReference type="InterPro" id="IPR032466">
    <property type="entry name" value="Metal_Hydrolase"/>
</dbReference>
<dbReference type="Gene3D" id="3.20.20.140">
    <property type="entry name" value="Metal-dependent hydrolases"/>
    <property type="match status" value="1"/>
</dbReference>
<dbReference type="Pfam" id="PF01026">
    <property type="entry name" value="TatD_DNase"/>
    <property type="match status" value="1"/>
</dbReference>
<dbReference type="InterPro" id="IPR018228">
    <property type="entry name" value="DNase_TatD-rel_CS"/>
</dbReference>
<protein>
    <recommendedName>
        <fullName evidence="5">Metallo-dependent hydrolase</fullName>
    </recommendedName>
</protein>
<dbReference type="PROSITE" id="PS01090">
    <property type="entry name" value="TATD_2"/>
    <property type="match status" value="1"/>
</dbReference>
<feature type="compositionally biased region" description="Polar residues" evidence="2">
    <location>
        <begin position="44"/>
        <end position="54"/>
    </location>
</feature>
<dbReference type="InterPro" id="IPR001130">
    <property type="entry name" value="TatD-like"/>
</dbReference>
<reference evidence="3" key="1">
    <citation type="submission" date="2022-07" db="EMBL/GenBank/DDBJ databases">
        <title>Genome Sequence of Physisporinus lineatus.</title>
        <authorList>
            <person name="Buettner E."/>
        </authorList>
    </citation>
    <scope>NUCLEOTIDE SEQUENCE</scope>
    <source>
        <strain evidence="3">VT162</strain>
    </source>
</reference>
<keyword evidence="4" id="KW-1185">Reference proteome</keyword>
<organism evidence="3 4">
    <name type="scientific">Meripilus lineatus</name>
    <dbReference type="NCBI Taxonomy" id="2056292"/>
    <lineage>
        <taxon>Eukaryota</taxon>
        <taxon>Fungi</taxon>
        <taxon>Dikarya</taxon>
        <taxon>Basidiomycota</taxon>
        <taxon>Agaricomycotina</taxon>
        <taxon>Agaricomycetes</taxon>
        <taxon>Polyporales</taxon>
        <taxon>Meripilaceae</taxon>
        <taxon>Meripilus</taxon>
    </lineage>
</organism>
<accession>A0AAD5YF68</accession>